<dbReference type="InterPro" id="IPR052897">
    <property type="entry name" value="Sec-Metab_Biosynth_Hydrolase"/>
</dbReference>
<accession>A0ABX2EPA8</accession>
<dbReference type="GO" id="GO:0016787">
    <property type="term" value="F:hydrolase activity"/>
    <property type="evidence" value="ECO:0007669"/>
    <property type="project" value="UniProtKB-KW"/>
</dbReference>
<dbReference type="Pfam" id="PF12697">
    <property type="entry name" value="Abhydrolase_6"/>
    <property type="match status" value="1"/>
</dbReference>
<dbReference type="InterPro" id="IPR029058">
    <property type="entry name" value="AB_hydrolase_fold"/>
</dbReference>
<dbReference type="InterPro" id="IPR000073">
    <property type="entry name" value="AB_hydrolase_1"/>
</dbReference>
<dbReference type="Gene3D" id="3.40.50.1820">
    <property type="entry name" value="alpha/beta hydrolase"/>
    <property type="match status" value="1"/>
</dbReference>
<keyword evidence="2" id="KW-0378">Hydrolase</keyword>
<evidence type="ECO:0000313" key="3">
    <source>
        <dbReference type="Proteomes" id="UP000737171"/>
    </source>
</evidence>
<proteinExistence type="predicted"/>
<dbReference type="PANTHER" id="PTHR37017">
    <property type="entry name" value="AB HYDROLASE-1 DOMAIN-CONTAINING PROTEIN-RELATED"/>
    <property type="match status" value="1"/>
</dbReference>
<dbReference type="Proteomes" id="UP000737171">
    <property type="component" value="Unassembled WGS sequence"/>
</dbReference>
<evidence type="ECO:0000259" key="1">
    <source>
        <dbReference type="Pfam" id="PF12697"/>
    </source>
</evidence>
<dbReference type="PROSITE" id="PS51257">
    <property type="entry name" value="PROKAR_LIPOPROTEIN"/>
    <property type="match status" value="1"/>
</dbReference>
<sequence length="310" mass="32214">MQRRTFMNQLSAGVAGAGLAACGSGSAGGTGSKPTFVLIHGAWHGGWCWSEVVRLLAEQGYPALALDLPGHGITARFPAAYLSQDAAALSSEPSPLAALGLNDYREHTLKVIRGLTQDGSGPVILVGHSLGGATLSAVAEAAPQLVRRLVYLTAFVPVAFQTVLEYLMQPNFASSEVPPLFVADPRVAAAARINHNSADPGYAAKGRSAFYHDVSDAAFPVIANLLTPDEPIQAFTTPVGATAARWGSVPRAFIRCTGDRAIPIAVQDKMIADADAFTPGNAFVQKTLATSHSPFASNPSALVEALVSLA</sequence>
<feature type="domain" description="AB hydrolase-1" evidence="1">
    <location>
        <begin position="36"/>
        <end position="305"/>
    </location>
</feature>
<comment type="caution">
    <text evidence="2">The sequence shown here is derived from an EMBL/GenBank/DDBJ whole genome shotgun (WGS) entry which is preliminary data.</text>
</comment>
<dbReference type="PANTHER" id="PTHR37017:SF11">
    <property type="entry name" value="ESTERASE_LIPASE_THIOESTERASE DOMAIN-CONTAINING PROTEIN"/>
    <property type="match status" value="1"/>
</dbReference>
<dbReference type="EMBL" id="JABRWJ010000008">
    <property type="protein sequence ID" value="NRF70532.1"/>
    <property type="molecule type" value="Genomic_DNA"/>
</dbReference>
<protein>
    <submittedName>
        <fullName evidence="2">Alpha/beta fold hydrolase</fullName>
    </submittedName>
</protein>
<gene>
    <name evidence="2" type="ORF">HLB44_26350</name>
</gene>
<dbReference type="RefSeq" id="WP_173129745.1">
    <property type="nucleotide sequence ID" value="NZ_JABRWJ010000008.1"/>
</dbReference>
<dbReference type="SUPFAM" id="SSF53474">
    <property type="entry name" value="alpha/beta-Hydrolases"/>
    <property type="match status" value="1"/>
</dbReference>
<keyword evidence="3" id="KW-1185">Reference proteome</keyword>
<name>A0ABX2EPA8_9BURK</name>
<evidence type="ECO:0000313" key="2">
    <source>
        <dbReference type="EMBL" id="NRF70532.1"/>
    </source>
</evidence>
<organism evidence="2 3">
    <name type="scientific">Pseudaquabacterium terrae</name>
    <dbReference type="NCBI Taxonomy" id="2732868"/>
    <lineage>
        <taxon>Bacteria</taxon>
        <taxon>Pseudomonadati</taxon>
        <taxon>Pseudomonadota</taxon>
        <taxon>Betaproteobacteria</taxon>
        <taxon>Burkholderiales</taxon>
        <taxon>Sphaerotilaceae</taxon>
        <taxon>Pseudaquabacterium</taxon>
    </lineage>
</organism>
<reference evidence="2 3" key="1">
    <citation type="submission" date="2020-05" db="EMBL/GenBank/DDBJ databases">
        <title>Aquincola sp. isolate from soil.</title>
        <authorList>
            <person name="Han J."/>
            <person name="Kim D.-U."/>
        </authorList>
    </citation>
    <scope>NUCLEOTIDE SEQUENCE [LARGE SCALE GENOMIC DNA]</scope>
    <source>
        <strain evidence="2 3">S2</strain>
    </source>
</reference>